<proteinExistence type="predicted"/>
<feature type="chain" id="PRO_5044022445" description="Secreted protein" evidence="1">
    <location>
        <begin position="22"/>
        <end position="86"/>
    </location>
</feature>
<dbReference type="AlphaFoldDB" id="A0AAV4AKG7"/>
<feature type="signal peptide" evidence="1">
    <location>
        <begin position="1"/>
        <end position="21"/>
    </location>
</feature>
<protein>
    <recommendedName>
        <fullName evidence="4">Secreted protein</fullName>
    </recommendedName>
</protein>
<sequence>MQQQVLTPVLAVAIALALIAAHWERDVKSEIKCQRAHTNSSRWPRAVKAEGVGPLTTRTARWVDSIPDSTRKYIAVDIYVLRRSSL</sequence>
<gene>
    <name evidence="2" type="ORF">PoB_003352300</name>
</gene>
<keyword evidence="1" id="KW-0732">Signal</keyword>
<evidence type="ECO:0000313" key="3">
    <source>
        <dbReference type="Proteomes" id="UP000735302"/>
    </source>
</evidence>
<reference evidence="2 3" key="1">
    <citation type="journal article" date="2021" name="Elife">
        <title>Chloroplast acquisition without the gene transfer in kleptoplastic sea slugs, Plakobranchus ocellatus.</title>
        <authorList>
            <person name="Maeda T."/>
            <person name="Takahashi S."/>
            <person name="Yoshida T."/>
            <person name="Shimamura S."/>
            <person name="Takaki Y."/>
            <person name="Nagai Y."/>
            <person name="Toyoda A."/>
            <person name="Suzuki Y."/>
            <person name="Arimoto A."/>
            <person name="Ishii H."/>
            <person name="Satoh N."/>
            <person name="Nishiyama T."/>
            <person name="Hasebe M."/>
            <person name="Maruyama T."/>
            <person name="Minagawa J."/>
            <person name="Obokata J."/>
            <person name="Shigenobu S."/>
        </authorList>
    </citation>
    <scope>NUCLEOTIDE SEQUENCE [LARGE SCALE GENOMIC DNA]</scope>
</reference>
<accession>A0AAV4AKG7</accession>
<evidence type="ECO:0000313" key="2">
    <source>
        <dbReference type="EMBL" id="GFO07018.1"/>
    </source>
</evidence>
<evidence type="ECO:0000256" key="1">
    <source>
        <dbReference type="SAM" id="SignalP"/>
    </source>
</evidence>
<comment type="caution">
    <text evidence="2">The sequence shown here is derived from an EMBL/GenBank/DDBJ whole genome shotgun (WGS) entry which is preliminary data.</text>
</comment>
<name>A0AAV4AKG7_9GAST</name>
<organism evidence="2 3">
    <name type="scientific">Plakobranchus ocellatus</name>
    <dbReference type="NCBI Taxonomy" id="259542"/>
    <lineage>
        <taxon>Eukaryota</taxon>
        <taxon>Metazoa</taxon>
        <taxon>Spiralia</taxon>
        <taxon>Lophotrochozoa</taxon>
        <taxon>Mollusca</taxon>
        <taxon>Gastropoda</taxon>
        <taxon>Heterobranchia</taxon>
        <taxon>Euthyneura</taxon>
        <taxon>Panpulmonata</taxon>
        <taxon>Sacoglossa</taxon>
        <taxon>Placobranchoidea</taxon>
        <taxon>Plakobranchidae</taxon>
        <taxon>Plakobranchus</taxon>
    </lineage>
</organism>
<evidence type="ECO:0008006" key="4">
    <source>
        <dbReference type="Google" id="ProtNLM"/>
    </source>
</evidence>
<keyword evidence="3" id="KW-1185">Reference proteome</keyword>
<dbReference type="Proteomes" id="UP000735302">
    <property type="component" value="Unassembled WGS sequence"/>
</dbReference>
<dbReference type="EMBL" id="BLXT01003831">
    <property type="protein sequence ID" value="GFO07018.1"/>
    <property type="molecule type" value="Genomic_DNA"/>
</dbReference>